<comment type="caution">
    <text evidence="2">The sequence shown here is derived from an EMBL/GenBank/DDBJ whole genome shotgun (WGS) entry which is preliminary data.</text>
</comment>
<keyword evidence="1" id="KW-0812">Transmembrane</keyword>
<evidence type="ECO:0000313" key="3">
    <source>
        <dbReference type="Proteomes" id="UP000278962"/>
    </source>
</evidence>
<dbReference type="EMBL" id="RBIL01000001">
    <property type="protein sequence ID" value="RKQ91678.1"/>
    <property type="molecule type" value="Genomic_DNA"/>
</dbReference>
<name>A0A660L9I9_9ACTN</name>
<sequence length="114" mass="11932">MSNDDRLAGVVMFLVGAPLVLLGLVLGTDANLLLTVALFAGITVALAALRVLRRRPRTAEGSPWWNLLVLVLVPLGFLAELGPSAMLMVGGLLLADGLEHLGQARRGRRAAGLA</sequence>
<keyword evidence="1" id="KW-0472">Membrane</keyword>
<evidence type="ECO:0000313" key="2">
    <source>
        <dbReference type="EMBL" id="RKQ91678.1"/>
    </source>
</evidence>
<dbReference type="RefSeq" id="WP_147447677.1">
    <property type="nucleotide sequence ID" value="NZ_RBIL01000001.1"/>
</dbReference>
<evidence type="ECO:0000256" key="1">
    <source>
        <dbReference type="SAM" id="Phobius"/>
    </source>
</evidence>
<gene>
    <name evidence="2" type="ORF">C8N24_1504</name>
</gene>
<reference evidence="2 3" key="1">
    <citation type="submission" date="2018-10" db="EMBL/GenBank/DDBJ databases">
        <title>Genomic Encyclopedia of Archaeal and Bacterial Type Strains, Phase II (KMG-II): from individual species to whole genera.</title>
        <authorList>
            <person name="Goeker M."/>
        </authorList>
    </citation>
    <scope>NUCLEOTIDE SEQUENCE [LARGE SCALE GENOMIC DNA]</scope>
    <source>
        <strain evidence="2 3">DSM 14954</strain>
    </source>
</reference>
<dbReference type="AlphaFoldDB" id="A0A660L9I9"/>
<keyword evidence="3" id="KW-1185">Reference proteome</keyword>
<keyword evidence="1" id="KW-1133">Transmembrane helix</keyword>
<protein>
    <submittedName>
        <fullName evidence="2">Uncharacterized protein</fullName>
    </submittedName>
</protein>
<organism evidence="2 3">
    <name type="scientific">Solirubrobacter pauli</name>
    <dbReference type="NCBI Taxonomy" id="166793"/>
    <lineage>
        <taxon>Bacteria</taxon>
        <taxon>Bacillati</taxon>
        <taxon>Actinomycetota</taxon>
        <taxon>Thermoleophilia</taxon>
        <taxon>Solirubrobacterales</taxon>
        <taxon>Solirubrobacteraceae</taxon>
        <taxon>Solirubrobacter</taxon>
    </lineage>
</organism>
<feature type="transmembrane region" description="Helical" evidence="1">
    <location>
        <begin position="7"/>
        <end position="26"/>
    </location>
</feature>
<feature type="transmembrane region" description="Helical" evidence="1">
    <location>
        <begin position="32"/>
        <end position="52"/>
    </location>
</feature>
<proteinExistence type="predicted"/>
<feature type="transmembrane region" description="Helical" evidence="1">
    <location>
        <begin position="64"/>
        <end position="95"/>
    </location>
</feature>
<dbReference type="Proteomes" id="UP000278962">
    <property type="component" value="Unassembled WGS sequence"/>
</dbReference>
<accession>A0A660L9I9</accession>